<sequence length="65" mass="8143">MKSFIILQQNIKKTYFFTFIFLKWKILFFSDATVKKWFFFFLQNMFFSTNLNKIIRKENLQNIKN</sequence>
<gene>
    <name evidence="1" type="ORF">CSW10_01945</name>
</gene>
<dbReference type="EMBL" id="CP024161">
    <property type="protein sequence ID" value="ATP59688.1"/>
    <property type="molecule type" value="Genomic_DNA"/>
</dbReference>
<protein>
    <submittedName>
        <fullName evidence="1">Uncharacterized protein</fullName>
    </submittedName>
</protein>
<evidence type="ECO:0000313" key="2">
    <source>
        <dbReference type="Proteomes" id="UP000224629"/>
    </source>
</evidence>
<reference evidence="1" key="1">
    <citation type="submission" date="2017-10" db="EMBL/GenBank/DDBJ databases">
        <title>Genome-wide analysis of the first isolated strain mycoplasma dispar GS01.</title>
        <authorList>
            <person name="Hao H."/>
            <person name="Chen S."/>
            <person name="Zhao P."/>
            <person name="Chu Y."/>
            <person name="Liu Y."/>
        </authorList>
    </citation>
    <scope>NUCLEOTIDE SEQUENCE [LARGE SCALE GENOMIC DNA]</scope>
    <source>
        <strain evidence="1">GS01</strain>
    </source>
</reference>
<proteinExistence type="predicted"/>
<organism evidence="1 2">
    <name type="scientific">Mesomycoplasma dispar</name>
    <dbReference type="NCBI Taxonomy" id="86660"/>
    <lineage>
        <taxon>Bacteria</taxon>
        <taxon>Bacillati</taxon>
        <taxon>Mycoplasmatota</taxon>
        <taxon>Mycoplasmoidales</taxon>
        <taxon>Metamycoplasmataceae</taxon>
        <taxon>Mesomycoplasma</taxon>
    </lineage>
</organism>
<dbReference type="Proteomes" id="UP000224629">
    <property type="component" value="Chromosome"/>
</dbReference>
<keyword evidence="2" id="KW-1185">Reference proteome</keyword>
<evidence type="ECO:0000313" key="1">
    <source>
        <dbReference type="EMBL" id="ATP59688.1"/>
    </source>
</evidence>
<accession>A0ABN5E012</accession>
<name>A0ABN5E012_9BACT</name>